<dbReference type="AlphaFoldDB" id="A0A6V7D7M9"/>
<dbReference type="Proteomes" id="UP000587508">
    <property type="component" value="Unassembled WGS sequence"/>
</dbReference>
<sequence>MRGAQTECSLIDHSNCGAQYVSIRYTERLGEAGIEPSVGSVGDSYEREACTWGATRRPRRLKTGVIHQRS</sequence>
<evidence type="ECO:0000313" key="2">
    <source>
        <dbReference type="Proteomes" id="UP000587508"/>
    </source>
</evidence>
<gene>
    <name evidence="1" type="ORF">CFBP7900_18400</name>
</gene>
<organism evidence="1 2">
    <name type="scientific">Xanthomonas hortorum pv. carotae</name>
    <dbReference type="NCBI Taxonomy" id="487904"/>
    <lineage>
        <taxon>Bacteria</taxon>
        <taxon>Pseudomonadati</taxon>
        <taxon>Pseudomonadota</taxon>
        <taxon>Gammaproteobacteria</taxon>
        <taxon>Lysobacterales</taxon>
        <taxon>Lysobacteraceae</taxon>
        <taxon>Xanthomonas</taxon>
    </lineage>
</organism>
<dbReference type="EMBL" id="CAJDKC010000003">
    <property type="protein sequence ID" value="CAD0329434.1"/>
    <property type="molecule type" value="Genomic_DNA"/>
</dbReference>
<proteinExistence type="predicted"/>
<name>A0A6V7D7M9_9XANT</name>
<comment type="caution">
    <text evidence="1">The sequence shown here is derived from an EMBL/GenBank/DDBJ whole genome shotgun (WGS) entry which is preliminary data.</text>
</comment>
<reference evidence="1 2" key="1">
    <citation type="submission" date="2020-07" db="EMBL/GenBank/DDBJ databases">
        <authorList>
            <person name="Pothier F. J."/>
        </authorList>
    </citation>
    <scope>NUCLEOTIDE SEQUENCE [LARGE SCALE GENOMIC DNA]</scope>
    <source>
        <strain evidence="1 2">CFBP 7900</strain>
    </source>
</reference>
<evidence type="ECO:0000313" key="1">
    <source>
        <dbReference type="EMBL" id="CAD0329425.1"/>
    </source>
</evidence>
<protein>
    <submittedName>
        <fullName evidence="1">Uncharacterized protein</fullName>
    </submittedName>
</protein>
<dbReference type="EMBL" id="CAJDKC010000003">
    <property type="protein sequence ID" value="CAD0329425.1"/>
    <property type="molecule type" value="Genomic_DNA"/>
</dbReference>
<accession>A0A6V7D7M9</accession>